<feature type="region of interest" description="Disordered" evidence="5">
    <location>
        <begin position="103"/>
        <end position="151"/>
    </location>
</feature>
<feature type="domain" description="TLDc" evidence="6">
    <location>
        <begin position="172"/>
        <end position="436"/>
    </location>
</feature>
<sequence length="438" mass="48096">MQGSSSTHARSDSFGEFQIADEPLELSTNQQDDRILDLRPIEQKLDAHRHEQIAEAITTEQAGPSSSVRAIEHENTEQKDSKPSSYAGAIWSKLSALSAFHDALSKPHPPRRRPSVVRRHTSSAPISGAPGFDPNASPHWNRGNWTLSSSELSRDRQPIPVILKDRNQDTDAVIEPWHAARIQSLLPLRLRLGKSWSLVYSLDQHGSSLATLYSRVERFTGLRSSSDGMQSEGWLRGSSLAAQSAVLGTRFSDESLGKGVSTEMAMVLAVSDTDGNVFGAFINEPLHKSSHYYGNGQCFLWKTVQRRLPVPPTETDGDASNYDDMHPDRAIEYFCWSGENDYMVLSESDYLSVGGGDGRYGLWLDDTFSNGLSSRCPAFHNEVLCNAIESQATNAADTAPKPSVDLLIPLDETHGASPLPETSRFTCIGVEVWAVGLD</sequence>
<dbReference type="InterPro" id="IPR006571">
    <property type="entry name" value="TLDc_dom"/>
</dbReference>
<keyword evidence="8" id="KW-1185">Reference proteome</keyword>
<comment type="similarity">
    <text evidence="2">Belongs to the OXR1 family.</text>
</comment>
<evidence type="ECO:0000256" key="4">
    <source>
        <dbReference type="ARBA" id="ARBA00040604"/>
    </source>
</evidence>
<accession>A0A3G2S1Q5</accession>
<dbReference type="OrthoDB" id="26679at2759"/>
<dbReference type="EMBL" id="CP033149">
    <property type="protein sequence ID" value="AYO41885.1"/>
    <property type="molecule type" value="Genomic_DNA"/>
</dbReference>
<reference evidence="7 8" key="1">
    <citation type="submission" date="2018-10" db="EMBL/GenBank/DDBJ databases">
        <title>Complete genome sequence of Malassezia restricta CBS 7877.</title>
        <authorList>
            <person name="Morand S.C."/>
            <person name="Bertignac M."/>
            <person name="Iltis A."/>
            <person name="Kolder I."/>
            <person name="Pirovano W."/>
            <person name="Jourdain R."/>
            <person name="Clavaud C."/>
        </authorList>
    </citation>
    <scope>NUCLEOTIDE SEQUENCE [LARGE SCALE GENOMIC DNA]</scope>
    <source>
        <strain evidence="7 8">CBS 7877</strain>
    </source>
</reference>
<dbReference type="GO" id="GO:0006979">
    <property type="term" value="P:response to oxidative stress"/>
    <property type="evidence" value="ECO:0007669"/>
    <property type="project" value="TreeGrafter"/>
</dbReference>
<evidence type="ECO:0000256" key="5">
    <source>
        <dbReference type="SAM" id="MobiDB-lite"/>
    </source>
</evidence>
<feature type="region of interest" description="Disordered" evidence="5">
    <location>
        <begin position="47"/>
        <end position="67"/>
    </location>
</feature>
<keyword evidence="3" id="KW-0496">Mitochondrion</keyword>
<evidence type="ECO:0000256" key="1">
    <source>
        <dbReference type="ARBA" id="ARBA00004173"/>
    </source>
</evidence>
<gene>
    <name evidence="7" type="primary">OXR1</name>
    <name evidence="7" type="ORF">DNF11_0935</name>
</gene>
<dbReference type="GO" id="GO:0005739">
    <property type="term" value="C:mitochondrion"/>
    <property type="evidence" value="ECO:0007669"/>
    <property type="project" value="UniProtKB-SubCell"/>
</dbReference>
<organism evidence="7 8">
    <name type="scientific">Malassezia restricta (strain ATCC 96810 / NBRC 103918 / CBS 7877)</name>
    <name type="common">Seborrheic dermatitis infection agent</name>
    <dbReference type="NCBI Taxonomy" id="425264"/>
    <lineage>
        <taxon>Eukaryota</taxon>
        <taxon>Fungi</taxon>
        <taxon>Dikarya</taxon>
        <taxon>Basidiomycota</taxon>
        <taxon>Ustilaginomycotina</taxon>
        <taxon>Malasseziomycetes</taxon>
        <taxon>Malasseziales</taxon>
        <taxon>Malasseziaceae</taxon>
        <taxon>Malassezia</taxon>
    </lineage>
</organism>
<dbReference type="PANTHER" id="PTHR23354:SF62">
    <property type="entry name" value="MUSTARD, ISOFORM V"/>
    <property type="match status" value="1"/>
</dbReference>
<name>A0A3G2S1Q5_MALR7</name>
<feature type="compositionally biased region" description="Polar residues" evidence="5">
    <location>
        <begin position="58"/>
        <end position="67"/>
    </location>
</feature>
<dbReference type="PROSITE" id="PS51886">
    <property type="entry name" value="TLDC"/>
    <property type="match status" value="1"/>
</dbReference>
<feature type="region of interest" description="Disordered" evidence="5">
    <location>
        <begin position="1"/>
        <end position="33"/>
    </location>
</feature>
<evidence type="ECO:0000259" key="6">
    <source>
        <dbReference type="PROSITE" id="PS51886"/>
    </source>
</evidence>
<dbReference type="VEuPathDB" id="FungiDB:DNF11_0935"/>
<evidence type="ECO:0000313" key="7">
    <source>
        <dbReference type="EMBL" id="AYO41885.1"/>
    </source>
</evidence>
<dbReference type="Proteomes" id="UP000269793">
    <property type="component" value="Chromosome II"/>
</dbReference>
<evidence type="ECO:0000256" key="3">
    <source>
        <dbReference type="ARBA" id="ARBA00023128"/>
    </source>
</evidence>
<evidence type="ECO:0000256" key="2">
    <source>
        <dbReference type="ARBA" id="ARBA00009540"/>
    </source>
</evidence>
<dbReference type="GO" id="GO:0005634">
    <property type="term" value="C:nucleus"/>
    <property type="evidence" value="ECO:0007669"/>
    <property type="project" value="TreeGrafter"/>
</dbReference>
<dbReference type="AlphaFoldDB" id="A0A3G2S1Q5"/>
<dbReference type="PANTHER" id="PTHR23354">
    <property type="entry name" value="NUCLEOLAR PROTEIN 7/ESTROGEN RECEPTOR COACTIVATOR-RELATED"/>
    <property type="match status" value="1"/>
</dbReference>
<dbReference type="SMART" id="SM00584">
    <property type="entry name" value="TLDc"/>
    <property type="match status" value="1"/>
</dbReference>
<protein>
    <recommendedName>
        <fullName evidence="4">Oxidation resistance protein 1</fullName>
    </recommendedName>
</protein>
<dbReference type="Pfam" id="PF07534">
    <property type="entry name" value="TLD"/>
    <property type="match status" value="1"/>
</dbReference>
<feature type="compositionally biased region" description="Basic residues" evidence="5">
    <location>
        <begin position="108"/>
        <end position="121"/>
    </location>
</feature>
<evidence type="ECO:0000313" key="8">
    <source>
        <dbReference type="Proteomes" id="UP000269793"/>
    </source>
</evidence>
<comment type="subcellular location">
    <subcellularLocation>
        <location evidence="1">Mitochondrion</location>
    </subcellularLocation>
</comment>
<proteinExistence type="inferred from homology"/>